<gene>
    <name evidence="1" type="ORF">LTS18_002457</name>
</gene>
<organism evidence="1 2">
    <name type="scientific">Coniosporium uncinatum</name>
    <dbReference type="NCBI Taxonomy" id="93489"/>
    <lineage>
        <taxon>Eukaryota</taxon>
        <taxon>Fungi</taxon>
        <taxon>Dikarya</taxon>
        <taxon>Ascomycota</taxon>
        <taxon>Pezizomycotina</taxon>
        <taxon>Dothideomycetes</taxon>
        <taxon>Dothideomycetes incertae sedis</taxon>
        <taxon>Coniosporium</taxon>
    </lineage>
</organism>
<dbReference type="Proteomes" id="UP001186974">
    <property type="component" value="Unassembled WGS sequence"/>
</dbReference>
<evidence type="ECO:0000313" key="2">
    <source>
        <dbReference type="Proteomes" id="UP001186974"/>
    </source>
</evidence>
<proteinExistence type="predicted"/>
<sequence length="283" mass="31235">MAVSNPSSDLLAVSQITSLPDSFYYVPQFISLEEEAYILQKARYRTLFFPTQPVKLTHDAIPSNRWTHLSHRRLQAHPSVLSGKAGDVLPSAPLPPWLSTFPPIAERFEKLGVFKNTKHGAANHCLVNEYNAGEGIMPHEDGGAYSPVVATVSLGGTVCLDVYEKTEHDRTVDKAAAATSAVDGRDEEKNARSKPRWRILQPPRSLLVTMDPAYTFTIHGISPIAIDEDLGPETVANWELLEEDVRKSIMDNGGSSTRGLRISLTYREVLKVNKAVSAIFGKR</sequence>
<evidence type="ECO:0000313" key="1">
    <source>
        <dbReference type="EMBL" id="KAK3063175.1"/>
    </source>
</evidence>
<dbReference type="EMBL" id="JAWDJW010006958">
    <property type="protein sequence ID" value="KAK3063175.1"/>
    <property type="molecule type" value="Genomic_DNA"/>
</dbReference>
<keyword evidence="2" id="KW-1185">Reference proteome</keyword>
<accession>A0ACC3D7R5</accession>
<comment type="caution">
    <text evidence="1">The sequence shown here is derived from an EMBL/GenBank/DDBJ whole genome shotgun (WGS) entry which is preliminary data.</text>
</comment>
<reference evidence="1" key="1">
    <citation type="submission" date="2024-09" db="EMBL/GenBank/DDBJ databases">
        <title>Black Yeasts Isolated from many extreme environments.</title>
        <authorList>
            <person name="Coleine C."/>
            <person name="Stajich J.E."/>
            <person name="Selbmann L."/>
        </authorList>
    </citation>
    <scope>NUCLEOTIDE SEQUENCE</scope>
    <source>
        <strain evidence="1">CCFEE 5737</strain>
    </source>
</reference>
<name>A0ACC3D7R5_9PEZI</name>
<protein>
    <submittedName>
        <fullName evidence="1">Uncharacterized protein</fullName>
    </submittedName>
</protein>